<dbReference type="SUPFAM" id="SSF101904">
    <property type="entry name" value="GyrA/ParC C-terminal domain-like"/>
    <property type="match status" value="1"/>
</dbReference>
<organism evidence="1">
    <name type="scientific">marine sediment metagenome</name>
    <dbReference type="NCBI Taxonomy" id="412755"/>
    <lineage>
        <taxon>unclassified sequences</taxon>
        <taxon>metagenomes</taxon>
        <taxon>ecological metagenomes</taxon>
    </lineage>
</organism>
<dbReference type="Gene3D" id="2.120.10.90">
    <property type="entry name" value="DNA gyrase/topoisomerase IV, subunit A, C-terminal"/>
    <property type="match status" value="1"/>
</dbReference>
<dbReference type="GO" id="GO:0009330">
    <property type="term" value="C:DNA topoisomerase type II (double strand cut, ATP-hydrolyzing) complex"/>
    <property type="evidence" value="ECO:0007669"/>
    <property type="project" value="TreeGrafter"/>
</dbReference>
<dbReference type="EMBL" id="BARV01008488">
    <property type="protein sequence ID" value="GAI04338.1"/>
    <property type="molecule type" value="Genomic_DNA"/>
</dbReference>
<evidence type="ECO:0000313" key="1">
    <source>
        <dbReference type="EMBL" id="GAI04338.1"/>
    </source>
</evidence>
<dbReference type="InterPro" id="IPR050220">
    <property type="entry name" value="Type_II_DNA_Topoisomerases"/>
</dbReference>
<evidence type="ECO:0008006" key="2">
    <source>
        <dbReference type="Google" id="ProtNLM"/>
    </source>
</evidence>
<name>X1KCI6_9ZZZZ</name>
<dbReference type="GO" id="GO:0005737">
    <property type="term" value="C:cytoplasm"/>
    <property type="evidence" value="ECO:0007669"/>
    <property type="project" value="TreeGrafter"/>
</dbReference>
<gene>
    <name evidence="1" type="ORF">S06H3_17053</name>
</gene>
<dbReference type="InterPro" id="IPR006691">
    <property type="entry name" value="GyrA/parC_rep"/>
</dbReference>
<proteinExistence type="predicted"/>
<dbReference type="GO" id="GO:0003918">
    <property type="term" value="F:DNA topoisomerase type II (double strand cut, ATP-hydrolyzing) activity"/>
    <property type="evidence" value="ECO:0007669"/>
    <property type="project" value="TreeGrafter"/>
</dbReference>
<accession>X1KCI6</accession>
<comment type="caution">
    <text evidence="1">The sequence shown here is derived from an EMBL/GenBank/DDBJ whole genome shotgun (WGS) entry which is preliminary data.</text>
</comment>
<dbReference type="GO" id="GO:0005524">
    <property type="term" value="F:ATP binding"/>
    <property type="evidence" value="ECO:0007669"/>
    <property type="project" value="InterPro"/>
</dbReference>
<protein>
    <recommendedName>
        <fullName evidence="2">DNA gyrase subunit A</fullName>
    </recommendedName>
</protein>
<dbReference type="InterPro" id="IPR035516">
    <property type="entry name" value="Gyrase/topoIV_suA_C"/>
</dbReference>
<sequence>QATRFKVDSLRCASRTSGGVRGIRLDGAQVIGGDIVSPDAYLLTVSEKGFGKLTLLEHYSVHKRGGKGLRAHRASDKIGKIVAARLVNKDEDYLVMLAASDNIVRIPMKQVSVQSRNGRGVRLMVLSDDDEVVSIAAL</sequence>
<dbReference type="Pfam" id="PF03989">
    <property type="entry name" value="DNA_gyraseA_C"/>
    <property type="match status" value="3"/>
</dbReference>
<dbReference type="PANTHER" id="PTHR43493">
    <property type="entry name" value="DNA GYRASE/TOPOISOMERASE SUBUNIT A"/>
    <property type="match status" value="1"/>
</dbReference>
<dbReference type="AlphaFoldDB" id="X1KCI6"/>
<dbReference type="GO" id="GO:0003677">
    <property type="term" value="F:DNA binding"/>
    <property type="evidence" value="ECO:0007669"/>
    <property type="project" value="InterPro"/>
</dbReference>
<dbReference type="PANTHER" id="PTHR43493:SF5">
    <property type="entry name" value="DNA GYRASE SUBUNIT A, CHLOROPLASTIC_MITOCHONDRIAL"/>
    <property type="match status" value="1"/>
</dbReference>
<reference evidence="1" key="1">
    <citation type="journal article" date="2014" name="Front. Microbiol.">
        <title>High frequency of phylogenetically diverse reductive dehalogenase-homologous genes in deep subseafloor sedimentary metagenomes.</title>
        <authorList>
            <person name="Kawai M."/>
            <person name="Futagami T."/>
            <person name="Toyoda A."/>
            <person name="Takaki Y."/>
            <person name="Nishi S."/>
            <person name="Hori S."/>
            <person name="Arai W."/>
            <person name="Tsubouchi T."/>
            <person name="Morono Y."/>
            <person name="Uchiyama I."/>
            <person name="Ito T."/>
            <person name="Fujiyama A."/>
            <person name="Inagaki F."/>
            <person name="Takami H."/>
        </authorList>
    </citation>
    <scope>NUCLEOTIDE SEQUENCE</scope>
    <source>
        <strain evidence="1">Expedition CK06-06</strain>
    </source>
</reference>
<feature type="non-terminal residue" evidence="1">
    <location>
        <position position="1"/>
    </location>
</feature>
<dbReference type="GO" id="GO:0006265">
    <property type="term" value="P:DNA topological change"/>
    <property type="evidence" value="ECO:0007669"/>
    <property type="project" value="InterPro"/>
</dbReference>